<feature type="transmembrane region" description="Helical" evidence="1">
    <location>
        <begin position="36"/>
        <end position="62"/>
    </location>
</feature>
<organism evidence="2 3">
    <name type="scientific">Xanthocytophaga agilis</name>
    <dbReference type="NCBI Taxonomy" id="3048010"/>
    <lineage>
        <taxon>Bacteria</taxon>
        <taxon>Pseudomonadati</taxon>
        <taxon>Bacteroidota</taxon>
        <taxon>Cytophagia</taxon>
        <taxon>Cytophagales</taxon>
        <taxon>Rhodocytophagaceae</taxon>
        <taxon>Xanthocytophaga</taxon>
    </lineage>
</organism>
<gene>
    <name evidence="2" type="ORF">QNI22_21790</name>
</gene>
<evidence type="ECO:0000313" key="2">
    <source>
        <dbReference type="EMBL" id="MDJ1503316.1"/>
    </source>
</evidence>
<keyword evidence="3" id="KW-1185">Reference proteome</keyword>
<evidence type="ECO:0000256" key="1">
    <source>
        <dbReference type="SAM" id="Phobius"/>
    </source>
</evidence>
<protein>
    <submittedName>
        <fullName evidence="2">Uncharacterized protein</fullName>
    </submittedName>
</protein>
<feature type="transmembrane region" description="Helical" evidence="1">
    <location>
        <begin position="7"/>
        <end position="24"/>
    </location>
</feature>
<keyword evidence="1" id="KW-0812">Transmembrane</keyword>
<feature type="transmembrane region" description="Helical" evidence="1">
    <location>
        <begin position="69"/>
        <end position="89"/>
    </location>
</feature>
<dbReference type="AlphaFoldDB" id="A0AAE3R471"/>
<comment type="caution">
    <text evidence="2">The sequence shown here is derived from an EMBL/GenBank/DDBJ whole genome shotgun (WGS) entry which is preliminary data.</text>
</comment>
<sequence length="93" mass="10492">MYSNQQYIISALGICLPVVLWYMFMSIGIQFEQGEILLFFYSLFLVGPILLTIGSIAFVQAIKYKKSKLIGISIVLAGIFWLSYVISIVDELS</sequence>
<evidence type="ECO:0000313" key="3">
    <source>
        <dbReference type="Proteomes" id="UP001232063"/>
    </source>
</evidence>
<reference evidence="2" key="1">
    <citation type="submission" date="2023-05" db="EMBL/GenBank/DDBJ databases">
        <authorList>
            <person name="Zhang X."/>
        </authorList>
    </citation>
    <scope>NUCLEOTIDE SEQUENCE</scope>
    <source>
        <strain evidence="2">BD1B2-1</strain>
    </source>
</reference>
<keyword evidence="1" id="KW-0472">Membrane</keyword>
<proteinExistence type="predicted"/>
<dbReference type="Proteomes" id="UP001232063">
    <property type="component" value="Unassembled WGS sequence"/>
</dbReference>
<dbReference type="EMBL" id="JASJOU010000008">
    <property type="protein sequence ID" value="MDJ1503316.1"/>
    <property type="molecule type" value="Genomic_DNA"/>
</dbReference>
<name>A0AAE3R471_9BACT</name>
<accession>A0AAE3R471</accession>
<keyword evidence="1" id="KW-1133">Transmembrane helix</keyword>